<protein>
    <recommendedName>
        <fullName evidence="3">DUF2383 domain-containing protein</fullName>
    </recommendedName>
</protein>
<proteinExistence type="predicted"/>
<accession>A0A5B7X4H0</accession>
<dbReference type="Proteomes" id="UP000309016">
    <property type="component" value="Chromosome"/>
</dbReference>
<dbReference type="KEGG" id="afla:FHG64_13490"/>
<dbReference type="AlphaFoldDB" id="A0A5B7X4H0"/>
<reference evidence="1 2" key="1">
    <citation type="submission" date="2019-06" db="EMBL/GenBank/DDBJ databases">
        <title>Complete genome sequence of Antarcticibacterium flavum KCTC 52984T from an Antarctic marine sediment.</title>
        <authorList>
            <person name="Lee Y.M."/>
            <person name="Shin S.C."/>
        </authorList>
    </citation>
    <scope>NUCLEOTIDE SEQUENCE [LARGE SCALE GENOMIC DNA]</scope>
    <source>
        <strain evidence="1 2">KCTC 52984</strain>
    </source>
</reference>
<evidence type="ECO:0000313" key="1">
    <source>
        <dbReference type="EMBL" id="QCY70336.1"/>
    </source>
</evidence>
<organism evidence="1 2">
    <name type="scientific">Antarcticibacterium flavum</name>
    <dbReference type="NCBI Taxonomy" id="2058175"/>
    <lineage>
        <taxon>Bacteria</taxon>
        <taxon>Pseudomonadati</taxon>
        <taxon>Bacteroidota</taxon>
        <taxon>Flavobacteriia</taxon>
        <taxon>Flavobacteriales</taxon>
        <taxon>Flavobacteriaceae</taxon>
        <taxon>Antarcticibacterium</taxon>
    </lineage>
</organism>
<gene>
    <name evidence="1" type="ORF">FHG64_13490</name>
</gene>
<dbReference type="Gene3D" id="1.20.1260.10">
    <property type="match status" value="1"/>
</dbReference>
<name>A0A5B7X4H0_9FLAO</name>
<dbReference type="InterPro" id="IPR012347">
    <property type="entry name" value="Ferritin-like"/>
</dbReference>
<sequence length="167" mass="20092">MGYREKTIEHLYRILAKNYQDGRVYKNAAENSRKLHHKNFFQKLALQKKSFCKRIKKEIEKLQQEIHFLGEEAPVRNNWKDKNSPILPVFRSELDGLIKECYRREKQNVGMYNNMLSKISMGQIREMLLFQKHSLQLIINEIEALGLRIYDEKDENFRYDLGSRRVK</sequence>
<dbReference type="InterPro" id="IPR009078">
    <property type="entry name" value="Ferritin-like_SF"/>
</dbReference>
<dbReference type="OrthoDB" id="1437841at2"/>
<keyword evidence="2" id="KW-1185">Reference proteome</keyword>
<dbReference type="RefSeq" id="WP_139066898.1">
    <property type="nucleotide sequence ID" value="NZ_CP040812.1"/>
</dbReference>
<evidence type="ECO:0000313" key="2">
    <source>
        <dbReference type="Proteomes" id="UP000309016"/>
    </source>
</evidence>
<dbReference type="EMBL" id="CP040812">
    <property type="protein sequence ID" value="QCY70336.1"/>
    <property type="molecule type" value="Genomic_DNA"/>
</dbReference>
<evidence type="ECO:0008006" key="3">
    <source>
        <dbReference type="Google" id="ProtNLM"/>
    </source>
</evidence>
<dbReference type="SUPFAM" id="SSF47240">
    <property type="entry name" value="Ferritin-like"/>
    <property type="match status" value="1"/>
</dbReference>